<gene>
    <name evidence="11" type="ORF">RIEGSTA812A_PEG_642</name>
</gene>
<dbReference type="PANTHER" id="PTHR11403:SF7">
    <property type="entry name" value="CYTOCHROME C OXIDASE SUBUNIT 3"/>
    <property type="match status" value="1"/>
</dbReference>
<dbReference type="GO" id="GO:0016491">
    <property type="term" value="F:oxidoreductase activity"/>
    <property type="evidence" value="ECO:0007669"/>
    <property type="project" value="UniProtKB-KW"/>
</dbReference>
<evidence type="ECO:0000256" key="9">
    <source>
        <dbReference type="SAM" id="Phobius"/>
    </source>
</evidence>
<dbReference type="InterPro" id="IPR035973">
    <property type="entry name" value="Cyt_c_oxidase_su3-like_sf"/>
</dbReference>
<proteinExistence type="inferred from homology"/>
<feature type="domain" description="Heme-copper oxidase subunit III family profile" evidence="10">
    <location>
        <begin position="8"/>
        <end position="264"/>
    </location>
</feature>
<evidence type="ECO:0000256" key="2">
    <source>
        <dbReference type="ARBA" id="ARBA00010581"/>
    </source>
</evidence>
<evidence type="ECO:0000256" key="3">
    <source>
        <dbReference type="ARBA" id="ARBA00012949"/>
    </source>
</evidence>
<dbReference type="InterPro" id="IPR033945">
    <property type="entry name" value="Cyt_c_oxase_su3_dom"/>
</dbReference>
<dbReference type="PROSITE" id="PS50253">
    <property type="entry name" value="COX3"/>
    <property type="match status" value="1"/>
</dbReference>
<dbReference type="GO" id="GO:0019646">
    <property type="term" value="P:aerobic electron transport chain"/>
    <property type="evidence" value="ECO:0007669"/>
    <property type="project" value="InterPro"/>
</dbReference>
<dbReference type="Gene3D" id="1.10.287.70">
    <property type="match status" value="1"/>
</dbReference>
<protein>
    <recommendedName>
        <fullName evidence="3">cytochrome-c oxidase</fullName>
        <ecNumber evidence="3">7.1.1.9</ecNumber>
    </recommendedName>
    <alternativeName>
        <fullName evidence="8">Cytochrome c oxidase polypeptide III</fullName>
    </alternativeName>
</protein>
<reference evidence="11" key="1">
    <citation type="submission" date="2018-10" db="EMBL/GenBank/DDBJ databases">
        <authorList>
            <person name="Gruber-Vodicka H."/>
            <person name="Jaeckle O."/>
        </authorList>
    </citation>
    <scope>NUCLEOTIDE SEQUENCE</scope>
</reference>
<dbReference type="InterPro" id="IPR024791">
    <property type="entry name" value="Cyt_c/ubiquinol_Oxase_su3"/>
</dbReference>
<dbReference type="InterPro" id="IPR000298">
    <property type="entry name" value="Cyt_c_oxidase-like_su3"/>
</dbReference>
<accession>A0A484H5F1</accession>
<evidence type="ECO:0000256" key="8">
    <source>
        <dbReference type="ARBA" id="ARBA00031625"/>
    </source>
</evidence>
<dbReference type="InterPro" id="IPR013833">
    <property type="entry name" value="Cyt_c_oxidase_su3_a-hlx"/>
</dbReference>
<evidence type="ECO:0000256" key="6">
    <source>
        <dbReference type="ARBA" id="ARBA00022989"/>
    </source>
</evidence>
<feature type="transmembrane region" description="Helical" evidence="9">
    <location>
        <begin position="44"/>
        <end position="62"/>
    </location>
</feature>
<keyword evidence="4 9" id="KW-0812">Transmembrane</keyword>
<feature type="transmembrane region" description="Helical" evidence="9">
    <location>
        <begin position="20"/>
        <end position="38"/>
    </location>
</feature>
<evidence type="ECO:0000256" key="1">
    <source>
        <dbReference type="ARBA" id="ARBA00004141"/>
    </source>
</evidence>
<dbReference type="Gene3D" id="1.20.120.80">
    <property type="entry name" value="Cytochrome c oxidase, subunit III, four-helix bundle"/>
    <property type="match status" value="1"/>
</dbReference>
<evidence type="ECO:0000256" key="4">
    <source>
        <dbReference type="ARBA" id="ARBA00022692"/>
    </source>
</evidence>
<feature type="transmembrane region" description="Helical" evidence="9">
    <location>
        <begin position="83"/>
        <end position="110"/>
    </location>
</feature>
<dbReference type="CDD" id="cd01665">
    <property type="entry name" value="Cyt_c_Oxidase_III"/>
    <property type="match status" value="1"/>
</dbReference>
<evidence type="ECO:0000313" key="11">
    <source>
        <dbReference type="EMBL" id="VBB69169.1"/>
    </source>
</evidence>
<feature type="transmembrane region" description="Helical" evidence="9">
    <location>
        <begin position="241"/>
        <end position="261"/>
    </location>
</feature>
<keyword evidence="7 9" id="KW-0472">Membrane</keyword>
<dbReference type="Pfam" id="PF00510">
    <property type="entry name" value="COX3"/>
    <property type="match status" value="1"/>
</dbReference>
<organism evidence="11">
    <name type="scientific">invertebrate metagenome</name>
    <dbReference type="NCBI Taxonomy" id="1711999"/>
    <lineage>
        <taxon>unclassified sequences</taxon>
        <taxon>metagenomes</taxon>
        <taxon>organismal metagenomes</taxon>
    </lineage>
</organism>
<dbReference type="SUPFAM" id="SSF81452">
    <property type="entry name" value="Cytochrome c oxidase subunit III-like"/>
    <property type="match status" value="1"/>
</dbReference>
<evidence type="ECO:0000256" key="7">
    <source>
        <dbReference type="ARBA" id="ARBA00023136"/>
    </source>
</evidence>
<sequence length="264" mass="29574">MNNGYLPSPHPFHMVSPSPWPVVGAVSAFTLALGLLLLMHDHGVWLLLTGVAMVLFTMAGWWRDVIHESVAEVVHTSPVRHGLRVGVGLFILSEVMFFAAFFWAFFHSALQVSPTVTAWPPAGIQPFNPWSIPFLNTLILLSSGLTVNWAHHAVRVDNRSVIKKGLLLTVGLGLLFLSLQAYEYGHATFAFRAGIYPSVFYMATGFHGFHVLVGVCFLAVNLSRALRGQFTPEHHVGFEAAAWYWHFVDVVWLFLFIWVYWWGG</sequence>
<comment type="similarity">
    <text evidence="2">Belongs to the cytochrome c oxidase subunit 3 family.</text>
</comment>
<dbReference type="PANTHER" id="PTHR11403">
    <property type="entry name" value="CYTOCHROME C OXIDASE SUBUNIT III"/>
    <property type="match status" value="1"/>
</dbReference>
<evidence type="ECO:0000256" key="5">
    <source>
        <dbReference type="ARBA" id="ARBA00022967"/>
    </source>
</evidence>
<evidence type="ECO:0000259" key="10">
    <source>
        <dbReference type="PROSITE" id="PS50253"/>
    </source>
</evidence>
<dbReference type="AlphaFoldDB" id="A0A484H5F1"/>
<dbReference type="EMBL" id="LR026963">
    <property type="protein sequence ID" value="VBB69169.1"/>
    <property type="molecule type" value="Genomic_DNA"/>
</dbReference>
<keyword evidence="11" id="KW-0560">Oxidoreductase</keyword>
<dbReference type="EC" id="7.1.1.9" evidence="3"/>
<dbReference type="GO" id="GO:0004129">
    <property type="term" value="F:cytochrome-c oxidase activity"/>
    <property type="evidence" value="ECO:0007669"/>
    <property type="project" value="UniProtKB-EC"/>
</dbReference>
<keyword evidence="6 9" id="KW-1133">Transmembrane helix</keyword>
<feature type="transmembrane region" description="Helical" evidence="9">
    <location>
        <begin position="161"/>
        <end position="179"/>
    </location>
</feature>
<comment type="subcellular location">
    <subcellularLocation>
        <location evidence="1">Membrane</location>
        <topology evidence="1">Multi-pass membrane protein</topology>
    </subcellularLocation>
</comment>
<keyword evidence="5" id="KW-1278">Translocase</keyword>
<dbReference type="GO" id="GO:0016020">
    <property type="term" value="C:membrane"/>
    <property type="evidence" value="ECO:0007669"/>
    <property type="project" value="UniProtKB-SubCell"/>
</dbReference>
<feature type="transmembrane region" description="Helical" evidence="9">
    <location>
        <begin position="199"/>
        <end position="220"/>
    </location>
</feature>
<name>A0A484H5F1_9ZZZZ</name>